<proteinExistence type="inferred from homology"/>
<protein>
    <recommendedName>
        <fullName evidence="3">FAD synthase</fullName>
        <ecNumber evidence="3">2.7.7.2</ecNumber>
    </recommendedName>
</protein>
<dbReference type="SUPFAM" id="SSF52374">
    <property type="entry name" value="Nucleotidylyl transferase"/>
    <property type="match status" value="1"/>
</dbReference>
<evidence type="ECO:0000256" key="2">
    <source>
        <dbReference type="ARBA" id="ARBA00010214"/>
    </source>
</evidence>
<organism evidence="13 14">
    <name type="scientific">Mycoplasma putrefaciens (strain ATCC 15718 / NCTC 10155 / C30 KS-1 / KS-1)</name>
    <dbReference type="NCBI Taxonomy" id="743965"/>
    <lineage>
        <taxon>Bacteria</taxon>
        <taxon>Bacillati</taxon>
        <taxon>Mycoplasmatota</taxon>
        <taxon>Mollicutes</taxon>
        <taxon>Mycoplasmataceae</taxon>
        <taxon>Mycoplasma</taxon>
    </lineage>
</organism>
<keyword evidence="9" id="KW-0274">FAD</keyword>
<dbReference type="AlphaFoldDB" id="A0A7U3ZSR9"/>
<keyword evidence="13" id="KW-0418">Kinase</keyword>
<comment type="pathway">
    <text evidence="1">Cofactor biosynthesis; FAD biosynthesis; FAD from FMN: step 1/1.</text>
</comment>
<evidence type="ECO:0000256" key="11">
    <source>
        <dbReference type="ARBA" id="ARBA00049494"/>
    </source>
</evidence>
<dbReference type="InterPro" id="IPR014729">
    <property type="entry name" value="Rossmann-like_a/b/a_fold"/>
</dbReference>
<dbReference type="GO" id="GO:0009231">
    <property type="term" value="P:riboflavin biosynthetic process"/>
    <property type="evidence" value="ECO:0007669"/>
    <property type="project" value="InterPro"/>
</dbReference>
<reference evidence="13 14" key="1">
    <citation type="journal article" date="2011" name="J. Bacteriol.">
        <title>Genome Sequence of Mycoplasma putrefaciens Type Strain KS1.</title>
        <authorList>
            <person name="Calcutt M.J."/>
            <person name="Foecking M.F."/>
        </authorList>
    </citation>
    <scope>NUCLEOTIDE SEQUENCE [LARGE SCALE GENOMIC DNA]</scope>
    <source>
        <strain evidence="14">ATCC 15718 / NCTC 10155 / C30 KS-1 / KS-1</strain>
    </source>
</reference>
<evidence type="ECO:0000256" key="3">
    <source>
        <dbReference type="ARBA" id="ARBA00012393"/>
    </source>
</evidence>
<comment type="catalytic activity">
    <reaction evidence="11">
        <text>FMN + ATP + H(+) = FAD + diphosphate</text>
        <dbReference type="Rhea" id="RHEA:17237"/>
        <dbReference type="ChEBI" id="CHEBI:15378"/>
        <dbReference type="ChEBI" id="CHEBI:30616"/>
        <dbReference type="ChEBI" id="CHEBI:33019"/>
        <dbReference type="ChEBI" id="CHEBI:57692"/>
        <dbReference type="ChEBI" id="CHEBI:58210"/>
        <dbReference type="EC" id="2.7.7.2"/>
    </reaction>
</comment>
<dbReference type="RefSeq" id="WP_014035193.1">
    <property type="nucleotide sequence ID" value="NC_015946.1"/>
</dbReference>
<dbReference type="InterPro" id="IPR023468">
    <property type="entry name" value="Riboflavin_kinase"/>
</dbReference>
<dbReference type="EC" id="2.7.7.2" evidence="3"/>
<evidence type="ECO:0000313" key="13">
    <source>
        <dbReference type="EMBL" id="AEM68838.1"/>
    </source>
</evidence>
<evidence type="ECO:0000259" key="12">
    <source>
        <dbReference type="Pfam" id="PF06574"/>
    </source>
</evidence>
<dbReference type="PANTHER" id="PTHR22749:SF6">
    <property type="entry name" value="RIBOFLAVIN KINASE"/>
    <property type="match status" value="1"/>
</dbReference>
<dbReference type="GO" id="GO:0003919">
    <property type="term" value="F:FMN adenylyltransferase activity"/>
    <property type="evidence" value="ECO:0007669"/>
    <property type="project" value="UniProtKB-EC"/>
</dbReference>
<dbReference type="EMBL" id="CP003021">
    <property type="protein sequence ID" value="AEM68838.1"/>
    <property type="molecule type" value="Genomic_DNA"/>
</dbReference>
<dbReference type="InterPro" id="IPR015864">
    <property type="entry name" value="FAD_synthase"/>
</dbReference>
<accession>A0A7U3ZSR9</accession>
<dbReference type="PANTHER" id="PTHR22749">
    <property type="entry name" value="RIBOFLAVIN KINASE/FMN ADENYLYLTRANSFERASE"/>
    <property type="match status" value="1"/>
</dbReference>
<keyword evidence="6" id="KW-0808">Transferase</keyword>
<dbReference type="GO" id="GO:0006747">
    <property type="term" value="P:FAD biosynthetic process"/>
    <property type="evidence" value="ECO:0007669"/>
    <property type="project" value="UniProtKB-UniPathway"/>
</dbReference>
<dbReference type="GO" id="GO:0008531">
    <property type="term" value="F:riboflavin kinase activity"/>
    <property type="evidence" value="ECO:0007669"/>
    <property type="project" value="TreeGrafter"/>
</dbReference>
<dbReference type="UniPathway" id="UPA00277">
    <property type="reaction ID" value="UER00407"/>
</dbReference>
<keyword evidence="4" id="KW-0285">Flavoprotein</keyword>
<evidence type="ECO:0000256" key="9">
    <source>
        <dbReference type="ARBA" id="ARBA00022827"/>
    </source>
</evidence>
<evidence type="ECO:0000256" key="10">
    <source>
        <dbReference type="ARBA" id="ARBA00022840"/>
    </source>
</evidence>
<feature type="domain" description="FAD synthetase" evidence="12">
    <location>
        <begin position="15"/>
        <end position="146"/>
    </location>
</feature>
<dbReference type="GO" id="GO:0005524">
    <property type="term" value="F:ATP binding"/>
    <property type="evidence" value="ECO:0007669"/>
    <property type="project" value="UniProtKB-KW"/>
</dbReference>
<name>A0A7U3ZSR9_MYCPK</name>
<evidence type="ECO:0000256" key="4">
    <source>
        <dbReference type="ARBA" id="ARBA00022630"/>
    </source>
</evidence>
<dbReference type="Proteomes" id="UP000008907">
    <property type="component" value="Chromosome"/>
</dbReference>
<dbReference type="GO" id="GO:0009398">
    <property type="term" value="P:FMN biosynthetic process"/>
    <property type="evidence" value="ECO:0007669"/>
    <property type="project" value="TreeGrafter"/>
</dbReference>
<keyword evidence="5" id="KW-0288">FMN</keyword>
<keyword evidence="10" id="KW-0067">ATP-binding</keyword>
<dbReference type="Pfam" id="PF06574">
    <property type="entry name" value="FAD_syn"/>
    <property type="match status" value="1"/>
</dbReference>
<evidence type="ECO:0000256" key="1">
    <source>
        <dbReference type="ARBA" id="ARBA00004726"/>
    </source>
</evidence>
<gene>
    <name evidence="13" type="primary">ribF</name>
    <name evidence="13" type="ordered locus">MPUT_0467</name>
</gene>
<keyword evidence="8" id="KW-0547">Nucleotide-binding</keyword>
<dbReference type="KEGG" id="mpf:MPUT_0467"/>
<evidence type="ECO:0000256" key="8">
    <source>
        <dbReference type="ARBA" id="ARBA00022741"/>
    </source>
</evidence>
<evidence type="ECO:0000256" key="7">
    <source>
        <dbReference type="ARBA" id="ARBA00022695"/>
    </source>
</evidence>
<evidence type="ECO:0000256" key="6">
    <source>
        <dbReference type="ARBA" id="ARBA00022679"/>
    </source>
</evidence>
<sequence length="187" mass="21896">MQYFETAFSEITPISNDKKSIVTIGNFDGFHIYHQKIIRQVLKIAQEQNLNSIIISFDKKIKNFVQHKSYQPISSKFQKLDYINNNLKQLDYFYNIKVNQELILTTKQEFVEVLKTKLNVIKIIEGEDFKFGYHAEGDINYLIQEFGSDNVIVEKRDNDVSSTNIKKLLENNQNQQAQKLLGINLKK</sequence>
<dbReference type="Gene3D" id="3.40.50.620">
    <property type="entry name" value="HUPs"/>
    <property type="match status" value="1"/>
</dbReference>
<keyword evidence="7" id="KW-0548">Nucleotidyltransferase</keyword>
<evidence type="ECO:0000256" key="5">
    <source>
        <dbReference type="ARBA" id="ARBA00022643"/>
    </source>
</evidence>
<comment type="similarity">
    <text evidence="2">Belongs to the RibF family.</text>
</comment>
<evidence type="ECO:0000313" key="14">
    <source>
        <dbReference type="Proteomes" id="UP000008907"/>
    </source>
</evidence>